<dbReference type="EMBL" id="JAUSRL010000005">
    <property type="protein sequence ID" value="MDP9961268.1"/>
    <property type="molecule type" value="Genomic_DNA"/>
</dbReference>
<accession>A0ABT9SPA3</accession>
<evidence type="ECO:0000256" key="1">
    <source>
        <dbReference type="SAM" id="SignalP"/>
    </source>
</evidence>
<sequence>MRKICILFLFVSFISSFAQVSNFSLDNSQVQWQKVYETTLTQEEIISLAKDSGKFSVQNGNNENFSGSISELMADYKGAGYSGMSTTFYVQNSTISGKIKIDLKEDRYRVTVSNIVLTELYNIGFGSGNNKKVPFEYYVLRNNKSDFTSTFLKRDSKIYDYTFSNLFDFSKYKKTNNDW</sequence>
<dbReference type="RefSeq" id="WP_306845204.1">
    <property type="nucleotide sequence ID" value="NZ_JAUSRL010000005.1"/>
</dbReference>
<evidence type="ECO:0000313" key="3">
    <source>
        <dbReference type="Proteomes" id="UP001235513"/>
    </source>
</evidence>
<proteinExistence type="predicted"/>
<keyword evidence="3" id="KW-1185">Reference proteome</keyword>
<protein>
    <recommendedName>
        <fullName evidence="4">DUF4468 domain-containing protein</fullName>
    </recommendedName>
</protein>
<gene>
    <name evidence="2" type="ORF">J2T04_003166</name>
</gene>
<dbReference type="Proteomes" id="UP001235513">
    <property type="component" value="Unassembled WGS sequence"/>
</dbReference>
<name>A0ABT9SPA3_9FLAO</name>
<keyword evidence="1" id="KW-0732">Signal</keyword>
<comment type="caution">
    <text evidence="2">The sequence shown here is derived from an EMBL/GenBank/DDBJ whole genome shotgun (WGS) entry which is preliminary data.</text>
</comment>
<evidence type="ECO:0008006" key="4">
    <source>
        <dbReference type="Google" id="ProtNLM"/>
    </source>
</evidence>
<evidence type="ECO:0000313" key="2">
    <source>
        <dbReference type="EMBL" id="MDP9961268.1"/>
    </source>
</evidence>
<feature type="chain" id="PRO_5046549448" description="DUF4468 domain-containing protein" evidence="1">
    <location>
        <begin position="21"/>
        <end position="179"/>
    </location>
</feature>
<feature type="signal peptide" evidence="1">
    <location>
        <begin position="1"/>
        <end position="20"/>
    </location>
</feature>
<reference evidence="2 3" key="1">
    <citation type="submission" date="2023-07" db="EMBL/GenBank/DDBJ databases">
        <title>Sorghum-associated microbial communities from plants grown in Nebraska, USA.</title>
        <authorList>
            <person name="Schachtman D."/>
        </authorList>
    </citation>
    <scope>NUCLEOTIDE SEQUENCE [LARGE SCALE GENOMIC DNA]</scope>
    <source>
        <strain evidence="2 3">CC351</strain>
    </source>
</reference>
<organism evidence="2 3">
    <name type="scientific">Chryseobacterium lathyri</name>
    <dbReference type="NCBI Taxonomy" id="395933"/>
    <lineage>
        <taxon>Bacteria</taxon>
        <taxon>Pseudomonadati</taxon>
        <taxon>Bacteroidota</taxon>
        <taxon>Flavobacteriia</taxon>
        <taxon>Flavobacteriales</taxon>
        <taxon>Weeksellaceae</taxon>
        <taxon>Chryseobacterium group</taxon>
        <taxon>Chryseobacterium</taxon>
    </lineage>
</organism>